<dbReference type="EMBL" id="AAHIBZ010000026">
    <property type="protein sequence ID" value="EBW3457216.1"/>
    <property type="molecule type" value="Genomic_DNA"/>
</dbReference>
<dbReference type="EMBL" id="AAMDCD010000016">
    <property type="protein sequence ID" value="EDG1351923.1"/>
    <property type="molecule type" value="Genomic_DNA"/>
</dbReference>
<evidence type="ECO:0000313" key="5">
    <source>
        <dbReference type="EMBL" id="EBS4622916.1"/>
    </source>
</evidence>
<evidence type="ECO:0000313" key="22">
    <source>
        <dbReference type="EMBL" id="ECY9607747.1"/>
    </source>
</evidence>
<dbReference type="EMBL" id="AALGFK010000022">
    <property type="protein sequence ID" value="ECY9607747.1"/>
    <property type="molecule type" value="Genomic_DNA"/>
</dbReference>
<evidence type="ECO:0000313" key="3">
    <source>
        <dbReference type="EMBL" id="EBO8587253.1"/>
    </source>
</evidence>
<evidence type="ECO:0000313" key="25">
    <source>
        <dbReference type="EMBL" id="EDB4300776.1"/>
    </source>
</evidence>
<dbReference type="EMBL" id="DAAQTF010000004">
    <property type="protein sequence ID" value="HAE0767000.1"/>
    <property type="molecule type" value="Genomic_DNA"/>
</dbReference>
<dbReference type="EMBL" id="AALEDO010000004">
    <property type="protein sequence ID" value="ECY6786674.1"/>
    <property type="molecule type" value="Genomic_DNA"/>
</dbReference>
<evidence type="ECO:0000313" key="13">
    <source>
        <dbReference type="EMBL" id="ECU3684813.1"/>
    </source>
</evidence>
<evidence type="ECO:0000313" key="9">
    <source>
        <dbReference type="EMBL" id="ECS8999010.1"/>
    </source>
</evidence>
<dbReference type="EMBL" id="AAMKGK010000018">
    <property type="protein sequence ID" value="EDI2488591.1"/>
    <property type="molecule type" value="Genomic_DNA"/>
</dbReference>
<reference evidence="33" key="8">
    <citation type="submission" date="2019-04" db="EMBL/GenBank/DDBJ databases">
        <authorList>
            <consortium name="NCBI Pathogen Detection Project"/>
        </authorList>
    </citation>
    <scope>NUCLEOTIDE SEQUENCE</scope>
    <source>
        <strain evidence="47">09-0646</strain>
        <strain evidence="38">09-1991</strain>
        <strain evidence="43">09-2247</strain>
        <strain evidence="42">09-5077</strain>
        <strain evidence="48">10-2196</strain>
        <strain evidence="44">10-6667</strain>
        <strain evidence="39">10-6841</strain>
        <strain evidence="41">12-1128</strain>
        <strain evidence="46">12-4802</strain>
        <strain evidence="45">13-0136</strain>
        <strain evidence="40">BCW_2023</strain>
        <strain evidence="33">Salmonella enterica</strain>
    </source>
</reference>
<dbReference type="EMBL" id="AAKSJB010000103">
    <property type="protein sequence ID" value="ECV2336197.1"/>
    <property type="molecule type" value="Genomic_DNA"/>
</dbReference>
<dbReference type="AlphaFoldDB" id="A0A3A3KAY9"/>
<dbReference type="EMBL" id="AAKXFP010000011">
    <property type="protein sequence ID" value="ECW6426418.1"/>
    <property type="molecule type" value="Genomic_DNA"/>
</dbReference>
<dbReference type="EMBL" id="DAAUCY010000111">
    <property type="protein sequence ID" value="HAF1254607.1"/>
    <property type="molecule type" value="Genomic_DNA"/>
</dbReference>
<dbReference type="EMBL" id="AAMARA010000003">
    <property type="protein sequence ID" value="EDF3867634.1"/>
    <property type="molecule type" value="Genomic_DNA"/>
</dbReference>
<evidence type="ECO:0000313" key="21">
    <source>
        <dbReference type="EMBL" id="ECY6786674.1"/>
    </source>
</evidence>
<dbReference type="EMBL" id="AAFKBF010000022">
    <property type="protein sequence ID" value="EBG8089023.1"/>
    <property type="molecule type" value="Genomic_DNA"/>
</dbReference>
<dbReference type="EMBL" id="DAARUM010000001">
    <property type="protein sequence ID" value="HAE3984438.1"/>
    <property type="molecule type" value="Genomic_DNA"/>
</dbReference>
<evidence type="ECO:0000313" key="20">
    <source>
        <dbReference type="EMBL" id="ECY3343956.1"/>
    </source>
</evidence>
<dbReference type="EMBL" id="AAMCZA010000055">
    <property type="protein sequence ID" value="EDG0899558.1"/>
    <property type="molecule type" value="Genomic_DNA"/>
</dbReference>
<comment type="caution">
    <text evidence="7">The sequence shown here is derived from an EMBL/GenBank/DDBJ whole genome shotgun (WGS) entry which is preliminary data.</text>
</comment>
<dbReference type="EMBL" id="AAKUXP010000030">
    <property type="protein sequence ID" value="ECV9758485.1"/>
    <property type="molecule type" value="Genomic_DNA"/>
</dbReference>
<evidence type="ECO:0000313" key="47">
    <source>
        <dbReference type="EMBL" id="HAF7255380.1"/>
    </source>
</evidence>
<dbReference type="EMBL" id="AAKKUG010000003">
    <property type="protein sequence ID" value="ECS8999010.1"/>
    <property type="molecule type" value="Genomic_DNA"/>
</dbReference>
<reference evidence="49 50" key="6">
    <citation type="journal article" date="2019" name="Proc. Natl. Acad. Sci. U.S.A.">
        <title>Microbiome composition shapes rapid genomic adaptation of Drosophila melanogaster.</title>
        <authorList>
            <person name="Rudman S.M."/>
            <person name="Greenblum S."/>
            <person name="Hughes R.C."/>
            <person name="Rajpurohit S."/>
            <person name="Kiratli O."/>
            <person name="Lowder D.B."/>
            <person name="Lemmon S.G."/>
            <person name="Petrov D.A."/>
            <person name="Chaston J.M."/>
            <person name="Schmidt P."/>
        </authorList>
    </citation>
    <scope>NUCLEOTIDE SEQUENCE [LARGE SCALE GENOMIC DNA]</scope>
    <source>
        <strain evidence="49 50">ME2L-19-263</strain>
    </source>
</reference>
<dbReference type="EMBL" id="AAKPPR010000005">
    <property type="protein sequence ID" value="ECU3334603.1"/>
    <property type="molecule type" value="Genomic_DNA"/>
</dbReference>
<sequence>MILSEKTLEKLRVLINEDTEYRSGPKLVQFFNDLGFQDTYVQGFPSRWMYTDEKLSVINGSPQLDRCIKKLFAPINFVGDIPRLDALITEFNKYMAFDKWTVKRENAEIVFEKKDKIVVDTENQRKDSEDDFLRREFNNVEFTSDLIDPFVADVLKGRIKEIENCYPAGAYLSVIFLAGSTLEGFLLGVASKYPKLFNTTKSSPKDKSGKIKQFHEWSLSSFIETVRELGLIEYDTYRFSHTLRDFRNYIHPYQQLSHQFNPREHTAKICLQVLKASITEVNDHIGKLK</sequence>
<dbReference type="EMBL" id="AAHYIA010000011">
    <property type="protein sequence ID" value="ECB6707638.1"/>
    <property type="molecule type" value="Genomic_DNA"/>
</dbReference>
<dbReference type="EMBL" id="DAATNX010000106">
    <property type="protein sequence ID" value="HAE9332340.1"/>
    <property type="molecule type" value="Genomic_DNA"/>
</dbReference>
<dbReference type="EMBL" id="AAMCON010000024">
    <property type="protein sequence ID" value="EDF9742455.1"/>
    <property type="molecule type" value="Genomic_DNA"/>
</dbReference>
<organism evidence="7">
    <name type="scientific">Salmonella montevideo</name>
    <dbReference type="NCBI Taxonomy" id="115981"/>
    <lineage>
        <taxon>Bacteria</taxon>
        <taxon>Pseudomonadati</taxon>
        <taxon>Pseudomonadota</taxon>
        <taxon>Gammaproteobacteria</taxon>
        <taxon>Enterobacterales</taxon>
        <taxon>Enterobacteriaceae</taxon>
        <taxon>Salmonella</taxon>
    </lineage>
</organism>
<dbReference type="EMBL" id="AAGEDJ010000005">
    <property type="protein sequence ID" value="EBM9176054.1"/>
    <property type="molecule type" value="Genomic_DNA"/>
</dbReference>
<dbReference type="EMBL" id="AALRRW010000003">
    <property type="protein sequence ID" value="EDC6718649.1"/>
    <property type="molecule type" value="Genomic_DNA"/>
</dbReference>
<dbReference type="EMBL" id="AAKMKW010000098">
    <property type="protein sequence ID" value="ECT3329223.1"/>
    <property type="molecule type" value="Genomic_DNA"/>
</dbReference>
<evidence type="ECO:0000313" key="44">
    <source>
        <dbReference type="EMBL" id="HAE9388397.1"/>
    </source>
</evidence>
<reference evidence="5" key="2">
    <citation type="submission" date="2018-06" db="EMBL/GenBank/DDBJ databases">
        <authorList>
            <person name="Ashton P.M."/>
            <person name="Dallman T."/>
            <person name="Nair S."/>
            <person name="De Pinna E."/>
            <person name="Peters T."/>
            <person name="Grant K."/>
        </authorList>
    </citation>
    <scope>NUCLEOTIDE SEQUENCE</scope>
    <source>
        <strain evidence="5">160770</strain>
        <strain evidence="8">319650</strain>
        <strain evidence="6">401701</strain>
        <strain evidence="22">56964</strain>
        <strain evidence="1">758106</strain>
        <strain evidence="29">818883</strain>
    </source>
</reference>
<evidence type="ECO:0000313" key="39">
    <source>
        <dbReference type="EMBL" id="HAE3984438.1"/>
    </source>
</evidence>
<dbReference type="EMBL" id="AALHUF010000003">
    <property type="protein sequence ID" value="ECZ7802580.1"/>
    <property type="molecule type" value="Genomic_DNA"/>
</dbReference>
<dbReference type="EMBL" id="AALCUX010000004">
    <property type="protein sequence ID" value="ECY3343956.1"/>
    <property type="molecule type" value="Genomic_DNA"/>
</dbReference>
<evidence type="ECO:0000313" key="50">
    <source>
        <dbReference type="Proteomes" id="UP000322618"/>
    </source>
</evidence>
<reference evidence="7" key="5">
    <citation type="submission" date="2018-10" db="EMBL/GenBank/DDBJ databases">
        <authorList>
            <consortium name="NARMS: The National Antimicrobial Resistance Monitoring System"/>
        </authorList>
    </citation>
    <scope>NUCLEOTIDE SEQUENCE</scope>
    <source>
        <strain evidence="12">CVM N17S1479</strain>
        <strain evidence="9">FSIS11705537</strain>
        <strain evidence="21">FSIS11807106</strain>
        <strain evidence="16">FSIS11810643</strain>
        <strain evidence="7">FSIS11814638</strain>
        <strain evidence="3">FSIS11815944</strain>
        <strain evidence="2">FSIS11920988</strain>
        <strain evidence="19">FSIS1500714</strain>
        <strain evidence="20">FSIS1504186</strain>
        <strain evidence="26">FSIS1607655</strain>
        <strain evidence="30">FSIS1700054</strain>
    </source>
</reference>
<dbReference type="Proteomes" id="UP000839901">
    <property type="component" value="Unassembled WGS sequence"/>
</dbReference>
<evidence type="ECO:0000313" key="34">
    <source>
        <dbReference type="EMBL" id="HAE0767000.1"/>
    </source>
</evidence>
<evidence type="ECO:0000313" key="15">
    <source>
        <dbReference type="EMBL" id="ECV2336197.1"/>
    </source>
</evidence>
<dbReference type="EMBL" id="AAKSCW010000059">
    <property type="protein sequence ID" value="ECV3153023.1"/>
    <property type="molecule type" value="Genomic_DNA"/>
</dbReference>
<evidence type="ECO:0000313" key="4">
    <source>
        <dbReference type="EMBL" id="EBO8723974.1"/>
    </source>
</evidence>
<evidence type="ECO:0000313" key="18">
    <source>
        <dbReference type="EMBL" id="ECW6426418.1"/>
    </source>
</evidence>
<evidence type="ECO:0000313" key="38">
    <source>
        <dbReference type="EMBL" id="HAE2971528.1"/>
    </source>
</evidence>
<evidence type="ECO:0000313" key="43">
    <source>
        <dbReference type="EMBL" id="HAE9354887.1"/>
    </source>
</evidence>
<evidence type="ECO:0000313" key="27">
    <source>
        <dbReference type="EMBL" id="EDF3748061.1"/>
    </source>
</evidence>
<reference evidence="49" key="7">
    <citation type="submission" date="2019-03" db="EMBL/GenBank/DDBJ databases">
        <authorList>
            <person name="Levent G."/>
            <person name="Schlochtermeier A."/>
            <person name="Ives S.E."/>
            <person name="Norman K.N."/>
            <person name="Lawhon S.D."/>
            <person name="Loneragan G.H."/>
            <person name="Anderson R.C."/>
            <person name="Scott H.M."/>
        </authorList>
    </citation>
    <scope>NUCLEOTIDE SEQUENCE</scope>
    <source>
        <strain evidence="49">ME2L-19-263</strain>
    </source>
</reference>
<reference evidence="15" key="4">
    <citation type="submission" date="2018-07" db="EMBL/GenBank/DDBJ databases">
        <authorList>
            <consortium name="GenomeTrakr network: Whole genome sequencing for foodborne pathogen traceback"/>
        </authorList>
    </citation>
    <scope>NUCLEOTIDE SEQUENCE</scope>
    <source>
        <strain evidence="24">CFSAN032143</strain>
        <strain evidence="25">CFSAN032161</strain>
        <strain evidence="17">FDA00001465</strain>
        <strain evidence="23">FDA00004064</strain>
        <strain evidence="10">FSIS11809966</strain>
        <strain evidence="15">FSIS11811659</strain>
        <strain evidence="13">FSIS11812555</strain>
        <strain evidence="14">FSIS11813078</strain>
        <strain evidence="11">FSIS11813543</strain>
        <strain evidence="4">FSIS11919213</strain>
        <strain evidence="28">FSIS1709880</strain>
        <strain evidence="18">MDH-2014-00368</strain>
    </source>
</reference>
<dbReference type="EMBL" id="AAGJXF010000006">
    <property type="protein sequence ID" value="EBO8723974.1"/>
    <property type="molecule type" value="Genomic_DNA"/>
</dbReference>
<evidence type="ECO:0000313" key="30">
    <source>
        <dbReference type="EMBL" id="EDG0899558.1"/>
    </source>
</evidence>
<evidence type="ECO:0000313" key="29">
    <source>
        <dbReference type="EMBL" id="EDF9742455.1"/>
    </source>
</evidence>
<dbReference type="EMBL" id="AAGJVW010000012">
    <property type="protein sequence ID" value="EBO8587253.1"/>
    <property type="molecule type" value="Genomic_DNA"/>
</dbReference>
<evidence type="ECO:0000313" key="36">
    <source>
        <dbReference type="EMBL" id="HAE0806851.1"/>
    </source>
</evidence>
<evidence type="ECO:0000313" key="48">
    <source>
        <dbReference type="EMBL" id="HAF7392016.1"/>
    </source>
</evidence>
<dbReference type="Proteomes" id="UP000322618">
    <property type="component" value="Unassembled WGS sequence"/>
</dbReference>
<evidence type="ECO:0000313" key="7">
    <source>
        <dbReference type="EMBL" id="EBZ3297589.1"/>
    </source>
</evidence>
<evidence type="ECO:0000313" key="41">
    <source>
        <dbReference type="EMBL" id="HAE8951385.1"/>
    </source>
</evidence>
<name>A0A3A3KAY9_SALMO</name>
<dbReference type="EMBL" id="DAARLW010000005">
    <property type="protein sequence ID" value="HAE2971528.1"/>
    <property type="molecule type" value="Genomic_DNA"/>
</dbReference>
<protein>
    <submittedName>
        <fullName evidence="7">Uncharacterized protein</fullName>
    </submittedName>
</protein>
<dbReference type="EMBL" id="DAATOC010000105">
    <property type="protein sequence ID" value="HAE9354887.1"/>
    <property type="molecule type" value="Genomic_DNA"/>
</dbReference>
<dbReference type="EMBL" id="AAKLCW010000117">
    <property type="protein sequence ID" value="ECS9171186.1"/>
    <property type="molecule type" value="Genomic_DNA"/>
</dbReference>
<evidence type="ECO:0000313" key="16">
    <source>
        <dbReference type="EMBL" id="ECV3153023.1"/>
    </source>
</evidence>
<dbReference type="EMBL" id="DAARVT010000020">
    <property type="protein sequence ID" value="HAE4145588.1"/>
    <property type="molecule type" value="Genomic_DNA"/>
</dbReference>
<dbReference type="EMBL" id="AAKPRQ010000006">
    <property type="protein sequence ID" value="ECU3684813.1"/>
    <property type="molecule type" value="Genomic_DNA"/>
</dbReference>
<evidence type="ECO:0000313" key="19">
    <source>
        <dbReference type="EMBL" id="ECX1555509.1"/>
    </source>
</evidence>
<evidence type="ECO:0000313" key="1">
    <source>
        <dbReference type="EMBL" id="EBG8089023.1"/>
    </source>
</evidence>
<dbReference type="EMBL" id="AAKSUE010000076">
    <property type="protein sequence ID" value="ECV0722597.1"/>
    <property type="molecule type" value="Genomic_DNA"/>
</dbReference>
<evidence type="ECO:0000313" key="32">
    <source>
        <dbReference type="EMBL" id="EDI2488591.1"/>
    </source>
</evidence>
<reference evidence="27" key="3">
    <citation type="submission" date="2018-07" db="EMBL/GenBank/DDBJ databases">
        <authorList>
            <consortium name="PulseNet: The National Subtyping Network for Foodborne Disease Surveillance"/>
            <person name="Tarr C.L."/>
            <person name="Trees E."/>
            <person name="Katz L.S."/>
            <person name="Carleton-Romer H.A."/>
            <person name="Stroika S."/>
            <person name="Kucerova Z."/>
            <person name="Roache K.F."/>
            <person name="Sabol A.L."/>
            <person name="Besser J."/>
            <person name="Gerner-Smidt P."/>
        </authorList>
    </citation>
    <scope>NUCLEOTIDE SEQUENCE</scope>
    <source>
        <strain evidence="32">PNUSAS005717</strain>
        <strain evidence="27">PNUSAS007847</strain>
        <strain evidence="31">PNUSAS010114</strain>
    </source>
</reference>
<dbReference type="EMBL" id="DAAUAZ010000017">
    <property type="protein sequence ID" value="HAF0924397.1"/>
    <property type="molecule type" value="Genomic_DNA"/>
</dbReference>
<evidence type="ECO:0000313" key="24">
    <source>
        <dbReference type="EMBL" id="EDA0009920.1"/>
    </source>
</evidence>
<evidence type="ECO:0000313" key="45">
    <source>
        <dbReference type="EMBL" id="HAF0924397.1"/>
    </source>
</evidence>
<proteinExistence type="predicted"/>
<dbReference type="EMBL" id="AALIOX010000003">
    <property type="protein sequence ID" value="EDA0009920.1"/>
    <property type="molecule type" value="Genomic_DNA"/>
</dbReference>
<evidence type="ECO:0000313" key="23">
    <source>
        <dbReference type="EMBL" id="ECZ7802580.1"/>
    </source>
</evidence>
<accession>A0A3A3KAY9</accession>
<evidence type="ECO:0000313" key="46">
    <source>
        <dbReference type="EMBL" id="HAF1254607.1"/>
    </source>
</evidence>
<evidence type="ECO:0000313" key="28">
    <source>
        <dbReference type="EMBL" id="EDF3867634.1"/>
    </source>
</evidence>
<evidence type="ECO:0000313" key="14">
    <source>
        <dbReference type="EMBL" id="ECV0722597.1"/>
    </source>
</evidence>
<dbReference type="EMBL" id="DAAWCN010000074">
    <property type="protein sequence ID" value="HAF7255380.1"/>
    <property type="molecule type" value="Genomic_DNA"/>
</dbReference>
<evidence type="ECO:0000313" key="12">
    <source>
        <dbReference type="EMBL" id="ECU3334603.1"/>
    </source>
</evidence>
<evidence type="ECO:0000313" key="6">
    <source>
        <dbReference type="EMBL" id="EBW3457216.1"/>
    </source>
</evidence>
<dbReference type="EMBL" id="DAATOK010000004">
    <property type="protein sequence ID" value="HAE9388397.1"/>
    <property type="molecule type" value="Genomic_DNA"/>
</dbReference>
<dbReference type="EMBL" id="DAAQTN010000005">
    <property type="protein sequence ID" value="HAE0806851.1"/>
    <property type="molecule type" value="Genomic_DNA"/>
</dbReference>
<dbReference type="EMBL" id="AAHQUA010000121">
    <property type="protein sequence ID" value="EBZ3297589.1"/>
    <property type="molecule type" value="Genomic_DNA"/>
</dbReference>
<dbReference type="EMBL" id="AAKYVF010000018">
    <property type="protein sequence ID" value="ECX1555509.1"/>
    <property type="molecule type" value="Genomic_DNA"/>
</dbReference>
<evidence type="ECO:0000313" key="49">
    <source>
        <dbReference type="EMBL" id="KAA7154693.1"/>
    </source>
</evidence>
<dbReference type="EMBL" id="AAMAPH010000018">
    <property type="protein sequence ID" value="EDF3748061.1"/>
    <property type="molecule type" value="Genomic_DNA"/>
</dbReference>
<evidence type="ECO:0000313" key="31">
    <source>
        <dbReference type="EMBL" id="EDG1351923.1"/>
    </source>
</evidence>
<evidence type="ECO:0000313" key="26">
    <source>
        <dbReference type="EMBL" id="EDC6718649.1"/>
    </source>
</evidence>
<reference evidence="33" key="1">
    <citation type="journal article" date="2018" name="Genome Biol.">
        <title>SKESA: strategic k-mer extension for scrupulous assemblies.</title>
        <authorList>
            <person name="Souvorov A."/>
            <person name="Agarwala R."/>
            <person name="Lipman D.J."/>
        </authorList>
    </citation>
    <scope>NUCLEOTIDE SEQUENCE</scope>
    <source>
        <strain evidence="47">09-0646</strain>
        <strain evidence="38">09-1991</strain>
        <strain evidence="43">09-2247</strain>
        <strain evidence="42">09-5077</strain>
        <strain evidence="48">10-2196</strain>
        <strain evidence="44">10-6667</strain>
        <strain evidence="39">10-6841</strain>
        <strain evidence="41">12-1128</strain>
        <strain evidence="46">12-4802</strain>
        <strain evidence="45">13-0136</strain>
        <strain evidence="40">BCW_2023</strain>
        <strain evidence="33">Salmonella enterica</strain>
    </source>
</reference>
<evidence type="ECO:0000313" key="37">
    <source>
        <dbReference type="EMBL" id="HAE0881799.1"/>
    </source>
</evidence>
<dbReference type="EMBL" id="DAAWDQ010000113">
    <property type="protein sequence ID" value="HAF7392016.1"/>
    <property type="molecule type" value="Genomic_DNA"/>
</dbReference>
<evidence type="ECO:0000313" key="11">
    <source>
        <dbReference type="EMBL" id="ECT3329223.1"/>
    </source>
</evidence>
<dbReference type="EMBL" id="SRBT01000003">
    <property type="protein sequence ID" value="KAA7154693.1"/>
    <property type="molecule type" value="Genomic_DNA"/>
</dbReference>
<dbReference type="EMBL" id="DAAQTK010000012">
    <property type="protein sequence ID" value="HAE0783841.1"/>
    <property type="molecule type" value="Genomic_DNA"/>
</dbReference>
<dbReference type="EMBL" id="AALNLT010000019">
    <property type="protein sequence ID" value="EDB4300776.1"/>
    <property type="molecule type" value="Genomic_DNA"/>
</dbReference>
<dbReference type="EMBL" id="DAATOZ010000101">
    <property type="protein sequence ID" value="HAE8951385.1"/>
    <property type="molecule type" value="Genomic_DNA"/>
</dbReference>
<dbReference type="EMBL" id="DAAQUD010000010">
    <property type="protein sequence ID" value="HAE0881799.1"/>
    <property type="molecule type" value="Genomic_DNA"/>
</dbReference>
<evidence type="ECO:0000313" key="10">
    <source>
        <dbReference type="EMBL" id="ECS9171186.1"/>
    </source>
</evidence>
<evidence type="ECO:0000313" key="8">
    <source>
        <dbReference type="EMBL" id="ECB6707638.1"/>
    </source>
</evidence>
<evidence type="ECO:0000313" key="17">
    <source>
        <dbReference type="EMBL" id="ECV9758485.1"/>
    </source>
</evidence>
<evidence type="ECO:0000313" key="42">
    <source>
        <dbReference type="EMBL" id="HAE9332340.1"/>
    </source>
</evidence>
<gene>
    <name evidence="17" type="ORF">AHY82_20340</name>
    <name evidence="23" type="ORF">AIG37_06790</name>
    <name evidence="19" type="ORF">APO85_15460</name>
    <name evidence="20" type="ORF">AU259_07715</name>
    <name evidence="22" type="ORF">AVH73_15550</name>
    <name evidence="24" type="ORF">AXU14_06070</name>
    <name evidence="25" type="ORF">AXU32_09455</name>
    <name evidence="28" type="ORF">B0D32_07680</name>
    <name evidence="31" type="ORF">B5881_12205</name>
    <name evidence="30" type="ORF">B6C67_21860</name>
    <name evidence="26" type="ORF">BIW02_06005</name>
    <name evidence="32" type="ORF">BS131_16460</name>
    <name evidence="27" type="ORF">BZ049_19910</name>
    <name evidence="21" type="ORF">C2689_09280</name>
    <name evidence="9" type="ORF">CW117_07875</name>
    <name evidence="14" type="ORF">D0215_23610</name>
    <name evidence="11" type="ORF">D2K49_23225</name>
    <name evidence="7" type="ORF">D9U82_23525</name>
    <name evidence="10" type="ORF">DK664_23045</name>
    <name evidence="6" type="ORF">DPE74_20200</name>
    <name evidence="16" type="ORF">DPL19_23295</name>
    <name evidence="5" type="ORF">DQS63_23060</name>
    <name evidence="15" type="ORF">DT992_24825</name>
    <name evidence="12" type="ORF">DYO72_13590</name>
    <name evidence="13" type="ORF">DYT96_07380</name>
    <name evidence="8" type="ORF">E0U36_12625</name>
    <name evidence="49" type="ORF">E4933_07120</name>
    <name evidence="4" type="ORF">E4S88_08560</name>
    <name evidence="3" type="ORF">EIC46_10840</name>
    <name evidence="2" type="ORF">FEH78_06650</name>
    <name evidence="1" type="ORF">FJJ53_19875</name>
    <name evidence="33" type="ORF">G2805_00240</name>
    <name evidence="36" type="ORF">G2893_09210</name>
    <name evidence="35" type="ORF">G2898_07130</name>
    <name evidence="37" type="ORF">G2910_16885</name>
    <name evidence="34" type="ORF">G2911_10815</name>
    <name evidence="38" type="ORF">G3401_001798</name>
    <name evidence="39" type="ORF">G4B33_000042</name>
    <name evidence="43" type="ORF">G4Y05_004566</name>
    <name evidence="42" type="ORF">G4Y15_004531</name>
    <name evidence="41" type="ORF">G4Y21_004491</name>
    <name evidence="44" type="ORF">G4Y22_002165</name>
    <name evidence="48" type="ORF">G9254_004659</name>
    <name evidence="46" type="ORF">G9G40_004431</name>
    <name evidence="45" type="ORF">G9G43_004103</name>
    <name evidence="47" type="ORF">G9X30_004539</name>
    <name evidence="29" type="ORF">GBH27_20025</name>
    <name evidence="40" type="ORF">GND10_004200</name>
    <name evidence="18" type="ORF">II32_12450</name>
</gene>
<dbReference type="EMBL" id="AAGVOP010000285">
    <property type="protein sequence ID" value="EBS4622916.1"/>
    <property type="molecule type" value="Genomic_DNA"/>
</dbReference>
<evidence type="ECO:0000313" key="2">
    <source>
        <dbReference type="EMBL" id="EBM9176054.1"/>
    </source>
</evidence>
<dbReference type="EMBL" id="DAAQRW010000001">
    <property type="protein sequence ID" value="HAE0608855.1"/>
    <property type="molecule type" value="Genomic_DNA"/>
</dbReference>
<evidence type="ECO:0000313" key="35">
    <source>
        <dbReference type="EMBL" id="HAE0783841.1"/>
    </source>
</evidence>
<dbReference type="RefSeq" id="WP_000603564.1">
    <property type="nucleotide sequence ID" value="NZ_CP029039.1"/>
</dbReference>
<evidence type="ECO:0000313" key="40">
    <source>
        <dbReference type="EMBL" id="HAE4145588.1"/>
    </source>
</evidence>
<evidence type="ECO:0000313" key="33">
    <source>
        <dbReference type="EMBL" id="HAE0608855.1"/>
    </source>
</evidence>